<evidence type="ECO:0000259" key="1">
    <source>
        <dbReference type="PROSITE" id="PS50093"/>
    </source>
</evidence>
<dbReference type="InterPro" id="IPR013783">
    <property type="entry name" value="Ig-like_fold"/>
</dbReference>
<accession>E6XAP7</accession>
<dbReference type="EMBL" id="CP002453">
    <property type="protein sequence ID" value="ADV51009.1"/>
    <property type="molecule type" value="Genomic_DNA"/>
</dbReference>
<dbReference type="PROSITE" id="PS51257">
    <property type="entry name" value="PROKAR_LIPOPROTEIN"/>
    <property type="match status" value="1"/>
</dbReference>
<dbReference type="Proteomes" id="UP000008634">
    <property type="component" value="Chromosome"/>
</dbReference>
<dbReference type="SMART" id="SM00089">
    <property type="entry name" value="PKD"/>
    <property type="match status" value="1"/>
</dbReference>
<keyword evidence="3" id="KW-1185">Reference proteome</keyword>
<dbReference type="InterPro" id="IPR038707">
    <property type="entry name" value="TraQ_sf"/>
</dbReference>
<dbReference type="Pfam" id="PF17963">
    <property type="entry name" value="Big_9"/>
    <property type="match status" value="1"/>
</dbReference>
<proteinExistence type="predicted"/>
<dbReference type="HOGENOM" id="CLU_325091_0_0_10"/>
<dbReference type="eggNOG" id="COG3291">
    <property type="taxonomic scope" value="Bacteria"/>
</dbReference>
<dbReference type="RefSeq" id="WP_013552459.1">
    <property type="nucleotide sequence ID" value="NC_014934.1"/>
</dbReference>
<reference evidence="2 3" key="1">
    <citation type="journal article" date="2010" name="Stand. Genomic Sci.">
        <title>Complete genome sequence of Cellulophaga algicola type strain (IC166).</title>
        <authorList>
            <person name="Abt B."/>
            <person name="Lu M."/>
            <person name="Misra M."/>
            <person name="Han C."/>
            <person name="Nolan M."/>
            <person name="Lucas S."/>
            <person name="Hammon N."/>
            <person name="Deshpande S."/>
            <person name="Cheng J.F."/>
            <person name="Tapia R."/>
            <person name="Goodwin L."/>
            <person name="Pitluck S."/>
            <person name="Liolios K."/>
            <person name="Pagani I."/>
            <person name="Ivanova N."/>
            <person name="Mavromatis K."/>
            <person name="Ovchinikova G."/>
            <person name="Pati A."/>
            <person name="Chen A."/>
            <person name="Palaniappan K."/>
            <person name="Land M."/>
            <person name="Hauser L."/>
            <person name="Chang Y.J."/>
            <person name="Jeffries C.D."/>
            <person name="Detter J.C."/>
            <person name="Brambilla E."/>
            <person name="Rohde M."/>
            <person name="Tindall B.J."/>
            <person name="Goker M."/>
            <person name="Woyke T."/>
            <person name="Bristow J."/>
            <person name="Eisen J.A."/>
            <person name="Markowitz V."/>
            <person name="Hugenholtz P."/>
            <person name="Kyrpides N.C."/>
            <person name="Klenk H.P."/>
            <person name="Lapidus A."/>
        </authorList>
    </citation>
    <scope>NUCLEOTIDE SEQUENCE [LARGE SCALE GENOMIC DNA]</scope>
    <source>
        <strain evidence="3">DSM 14237 / IC166 / ACAM 630</strain>
    </source>
</reference>
<feature type="domain" description="PKD" evidence="1">
    <location>
        <begin position="780"/>
        <end position="852"/>
    </location>
</feature>
<dbReference type="Pfam" id="PF18911">
    <property type="entry name" value="PKD_4"/>
    <property type="match status" value="1"/>
</dbReference>
<dbReference type="Gene3D" id="2.60.40.2410">
    <property type="entry name" value="Uncharacterised protein PF12988, DUF3872"/>
    <property type="match status" value="2"/>
</dbReference>
<dbReference type="SUPFAM" id="SSF49299">
    <property type="entry name" value="PKD domain"/>
    <property type="match status" value="1"/>
</dbReference>
<dbReference type="InterPro" id="IPR035986">
    <property type="entry name" value="PKD_dom_sf"/>
</dbReference>
<dbReference type="InterPro" id="IPR000601">
    <property type="entry name" value="PKD_dom"/>
</dbReference>
<dbReference type="Gene3D" id="2.60.40.2340">
    <property type="match status" value="5"/>
</dbReference>
<protein>
    <submittedName>
        <fullName evidence="2">PKD domain containing protein</fullName>
    </submittedName>
</protein>
<sequence>MKKTYKYTFGFLAILALIIACTKDVGLYTEVEFEISETHVADGFINTPLATSITVTPEELVEGYSYSYSYKINTGEGYFQDESGATIAQGDKIGLNPLSASLNYIATKIGDHSITFTAEDTFGFQEQVTASYVISDVPVSWTATGPTGQVLLGSSQDITVTLGSETTGAGVTYERNYSFTQGTGTITSSPSGTSEILNEFVSITPGTYALTYVATELGQTTLEFLLKDSNGQEIVQTISFEVVNELSTVKEITSFIVNGVEGTIVGTDITIELPEGTDLTTLSPVIIHTGASISPESETSQDFTNPVSYTVTAQDQTIQEYTVTLTVEGNEAKDITDFAIDGVDGIITGTNISVTLPAGTDVTALSPTIVHEGISINPASGVAKDFTSPVEYTVTAADGTTQVYTVTVSLAPTLSSDKDITTFTIDGVVVNNPVTAFTITLPAGTDVTTLSPTIMHEGSSINPDSGVIQNFTSPVEYTVTAADGTTQVYTVTVSLALALSDEKNITTFTIDGEVVNNPVSAFTITLPAGTDVTALSPTLTHTGASVNPASAVAQNFTSPVEYTVTAADGTTKTYTVTVSLAPALSSDKDITSFTMDGETVNDPATAFTITLPAGTDVTALSPNIVHEGNTIDPASGVAQDFSSSVGYTVTAADGSTQVYTVTVNLAAPVNEAPIAQADIFTVIENSSNNTLDVLNNDSDADGTVLTIIAVDTPINGSATIAPGGQSILYNATTGNDRFDYTIEDEDGATTMATIDINVVPNQNPTVEITDRILIPTTDYPRTVTFNVASSNDTDGTIENYEWNFGDIGSTGNIINNTSPTATSHTFDDPGPYDVVLTVTDDLGGTGFDTVEIVLEPVQEPGYTFSIDPIPDPVTTFTQDITFRIIPNAAAIAQGIEFTMRYEDRSGLANITFIEYDNQDHIVGSSFIVNSGTTSGILQGPFTECNDIEFEFIVSTNLVLPDQTKTVSFLINTGFAACP</sequence>
<gene>
    <name evidence="2" type="ordered locus">Celal_3760</name>
</gene>
<dbReference type="AlphaFoldDB" id="E6XAP7"/>
<organism evidence="2 3">
    <name type="scientific">Cellulophaga algicola (strain DSM 14237 / IC166 / ACAM 630)</name>
    <dbReference type="NCBI Taxonomy" id="688270"/>
    <lineage>
        <taxon>Bacteria</taxon>
        <taxon>Pseudomonadati</taxon>
        <taxon>Bacteroidota</taxon>
        <taxon>Flavobacteriia</taxon>
        <taxon>Flavobacteriales</taxon>
        <taxon>Flavobacteriaceae</taxon>
        <taxon>Cellulophaga</taxon>
    </lineage>
</organism>
<dbReference type="KEGG" id="cao:Celal_3760"/>
<dbReference type="eggNOG" id="COG0075">
    <property type="taxonomic scope" value="Bacteria"/>
</dbReference>
<evidence type="ECO:0000313" key="2">
    <source>
        <dbReference type="EMBL" id="ADV51009.1"/>
    </source>
</evidence>
<dbReference type="CDD" id="cd00146">
    <property type="entry name" value="PKD"/>
    <property type="match status" value="1"/>
</dbReference>
<dbReference type="STRING" id="688270.Celal_3760"/>
<dbReference type="OrthoDB" id="1466621at2"/>
<dbReference type="Gene3D" id="2.60.40.10">
    <property type="entry name" value="Immunoglobulins"/>
    <property type="match status" value="1"/>
</dbReference>
<dbReference type="InterPro" id="IPR022409">
    <property type="entry name" value="PKD/Chitinase_dom"/>
</dbReference>
<evidence type="ECO:0000313" key="3">
    <source>
        <dbReference type="Proteomes" id="UP000008634"/>
    </source>
</evidence>
<name>E6XAP7_CELAD</name>
<dbReference type="PROSITE" id="PS50093">
    <property type="entry name" value="PKD"/>
    <property type="match status" value="1"/>
</dbReference>